<dbReference type="NCBIfam" id="TIGR04178">
    <property type="entry name" value="exo_archaeo"/>
    <property type="match status" value="1"/>
</dbReference>
<keyword evidence="7 8" id="KW-0472">Membrane</keyword>
<feature type="domain" description="Methanolan biosynthesis EpsI" evidence="9">
    <location>
        <begin position="317"/>
        <end position="510"/>
    </location>
</feature>
<feature type="transmembrane region" description="Helical" evidence="8">
    <location>
        <begin position="309"/>
        <end position="330"/>
    </location>
</feature>
<comment type="subcellular location">
    <subcellularLocation>
        <location evidence="1">Cell membrane</location>
        <topology evidence="1">Multi-pass membrane protein</topology>
    </subcellularLocation>
</comment>
<reference evidence="10 11" key="1">
    <citation type="submission" date="2020-08" db="EMBL/GenBank/DDBJ databases">
        <title>Genome sequencing of Purple Non-Sulfur Bacteria from various extreme environments.</title>
        <authorList>
            <person name="Mayer M."/>
        </authorList>
    </citation>
    <scope>NUCLEOTIDE SEQUENCE [LARGE SCALE GENOMIC DNA]</scope>
    <source>
        <strain evidence="10 11">2761</strain>
    </source>
</reference>
<evidence type="ECO:0000256" key="7">
    <source>
        <dbReference type="ARBA" id="ARBA00023136"/>
    </source>
</evidence>
<evidence type="ECO:0000256" key="6">
    <source>
        <dbReference type="ARBA" id="ARBA00022989"/>
    </source>
</evidence>
<organism evidence="10 11">
    <name type="scientific">Rhodocyclus tenuis</name>
    <name type="common">Rhodospirillum tenue</name>
    <dbReference type="NCBI Taxonomy" id="1066"/>
    <lineage>
        <taxon>Bacteria</taxon>
        <taxon>Pseudomonadati</taxon>
        <taxon>Pseudomonadota</taxon>
        <taxon>Betaproteobacteria</taxon>
        <taxon>Rhodocyclales</taxon>
        <taxon>Rhodocyclaceae</taxon>
        <taxon>Rhodocyclus</taxon>
    </lineage>
</organism>
<keyword evidence="3" id="KW-0645">Protease</keyword>
<feature type="transmembrane region" description="Helical" evidence="8">
    <location>
        <begin position="222"/>
        <end position="242"/>
    </location>
</feature>
<dbReference type="InterPro" id="IPR019127">
    <property type="entry name" value="Exosortase"/>
</dbReference>
<dbReference type="EMBL" id="JACIGE010000008">
    <property type="protein sequence ID" value="MBB4247884.1"/>
    <property type="molecule type" value="Genomic_DNA"/>
</dbReference>
<feature type="transmembrane region" description="Helical" evidence="8">
    <location>
        <begin position="262"/>
        <end position="280"/>
    </location>
</feature>
<feature type="transmembrane region" description="Helical" evidence="8">
    <location>
        <begin position="83"/>
        <end position="100"/>
    </location>
</feature>
<feature type="transmembrane region" description="Helical" evidence="8">
    <location>
        <begin position="20"/>
        <end position="38"/>
    </location>
</feature>
<dbReference type="RefSeq" id="WP_153116971.1">
    <property type="nucleotide sequence ID" value="NZ_JACIGE010000008.1"/>
</dbReference>
<proteinExistence type="predicted"/>
<dbReference type="GO" id="GO:0006508">
    <property type="term" value="P:proteolysis"/>
    <property type="evidence" value="ECO:0007669"/>
    <property type="project" value="UniProtKB-KW"/>
</dbReference>
<dbReference type="Pfam" id="PF11984">
    <property type="entry name" value="DUF3485"/>
    <property type="match status" value="1"/>
</dbReference>
<evidence type="ECO:0000256" key="5">
    <source>
        <dbReference type="ARBA" id="ARBA00022801"/>
    </source>
</evidence>
<dbReference type="OrthoDB" id="9797363at2"/>
<evidence type="ECO:0000313" key="10">
    <source>
        <dbReference type="EMBL" id="MBB4247884.1"/>
    </source>
</evidence>
<dbReference type="NCBIfam" id="TIGR02602">
    <property type="entry name" value="8TM_EpsH"/>
    <property type="match status" value="1"/>
</dbReference>
<evidence type="ECO:0000256" key="1">
    <source>
        <dbReference type="ARBA" id="ARBA00004651"/>
    </source>
</evidence>
<protein>
    <submittedName>
        <fullName evidence="10">Exosortase A</fullName>
    </submittedName>
</protein>
<keyword evidence="5" id="KW-0378">Hydrolase</keyword>
<keyword evidence="6 8" id="KW-1133">Transmembrane helix</keyword>
<name>A0A840G0Y5_RHOTE</name>
<dbReference type="InterPro" id="IPR017540">
    <property type="entry name" value="Exosortase-1"/>
</dbReference>
<comment type="caution">
    <text evidence="10">The sequence shown here is derived from an EMBL/GenBank/DDBJ whole genome shotgun (WGS) entry which is preliminary data.</text>
</comment>
<dbReference type="GO" id="GO:0008233">
    <property type="term" value="F:peptidase activity"/>
    <property type="evidence" value="ECO:0007669"/>
    <property type="project" value="UniProtKB-KW"/>
</dbReference>
<keyword evidence="4 8" id="KW-0812">Transmembrane</keyword>
<feature type="transmembrane region" description="Helical" evidence="8">
    <location>
        <begin position="106"/>
        <end position="127"/>
    </location>
</feature>
<keyword evidence="11" id="KW-1185">Reference proteome</keyword>
<evidence type="ECO:0000313" key="11">
    <source>
        <dbReference type="Proteomes" id="UP000587070"/>
    </source>
</evidence>
<gene>
    <name evidence="10" type="ORF">GGD90_002270</name>
</gene>
<dbReference type="NCBIfam" id="TIGR02914">
    <property type="entry name" value="EpsI_fam"/>
    <property type="match status" value="1"/>
</dbReference>
<dbReference type="InterPro" id="IPR014263">
    <property type="entry name" value="Methanolan_biosynth_EpsI"/>
</dbReference>
<sequence>MSTTSPDALSPSSPGLSPSWRQSLPLLIAIIGWILFCYRDTALAMVEIWARSDTYMHAFLVPPITCWLIWRQREEVLAEQTRASILLALPVAGTSFLWLLGELTAVNALTQFMLVGTLVFAILALLGTAVSKRIAFPLAFLFFAVPFGDFLLPQLMEWTASFTVFALRASGIPVYQEGLQFVIPSGNWSVIEACSGVRYIIASITVGTLFAYLNYVSWRRRVAFIAASLIVPVAANWLRAYLIVMLGHLSGNKLAAGVDHLIYGWVFFGIVIVIMFMIGARWAESPAAVAAGEFAMTASNRHPVGRIQAWLAAFGIALLAAAGPFAFFAIDRADQASSPQLASLPPPSGWSATTSFASWKPAYANPSAETLTAFEREGSRVGVYIGYYRHQDYQSKLVTSTNTFAVSTDPVWSVTARRQSATRFDGLPASVRTAELLGRDTTPETRLIVWQWYWINGQLTSSDLAAKLYTALSRLRGNGDDSAVVMLYAPKDIADEALPAFARDAAAAIAKQLASTRDSR</sequence>
<feature type="transmembrane region" description="Helical" evidence="8">
    <location>
        <begin position="134"/>
        <end position="152"/>
    </location>
</feature>
<dbReference type="Pfam" id="PF09721">
    <property type="entry name" value="Exosortase_EpsH"/>
    <property type="match status" value="1"/>
</dbReference>
<evidence type="ECO:0000256" key="4">
    <source>
        <dbReference type="ARBA" id="ARBA00022692"/>
    </source>
</evidence>
<evidence type="ECO:0000256" key="2">
    <source>
        <dbReference type="ARBA" id="ARBA00022475"/>
    </source>
</evidence>
<evidence type="ECO:0000259" key="9">
    <source>
        <dbReference type="Pfam" id="PF11984"/>
    </source>
</evidence>
<feature type="transmembrane region" description="Helical" evidence="8">
    <location>
        <begin position="196"/>
        <end position="215"/>
    </location>
</feature>
<dbReference type="InterPro" id="IPR026392">
    <property type="entry name" value="Exo/Archaeosortase_dom"/>
</dbReference>
<dbReference type="AlphaFoldDB" id="A0A840G0Y5"/>
<accession>A0A840G0Y5</accession>
<evidence type="ECO:0000256" key="3">
    <source>
        <dbReference type="ARBA" id="ARBA00022670"/>
    </source>
</evidence>
<keyword evidence="2" id="KW-1003">Cell membrane</keyword>
<dbReference type="InterPro" id="IPR013426">
    <property type="entry name" value="EpsH-like"/>
</dbReference>
<dbReference type="Proteomes" id="UP000587070">
    <property type="component" value="Unassembled WGS sequence"/>
</dbReference>
<evidence type="ECO:0000256" key="8">
    <source>
        <dbReference type="SAM" id="Phobius"/>
    </source>
</evidence>
<dbReference type="GO" id="GO:0005886">
    <property type="term" value="C:plasma membrane"/>
    <property type="evidence" value="ECO:0007669"/>
    <property type="project" value="UniProtKB-SubCell"/>
</dbReference>
<dbReference type="NCBIfam" id="TIGR03109">
    <property type="entry name" value="exosort_XrtA"/>
    <property type="match status" value="1"/>
</dbReference>